<accession>A0A1I8ASI9</accession>
<organism evidence="1 2">
    <name type="scientific">Steinernema glaseri</name>
    <dbReference type="NCBI Taxonomy" id="37863"/>
    <lineage>
        <taxon>Eukaryota</taxon>
        <taxon>Metazoa</taxon>
        <taxon>Ecdysozoa</taxon>
        <taxon>Nematoda</taxon>
        <taxon>Chromadorea</taxon>
        <taxon>Rhabditida</taxon>
        <taxon>Tylenchina</taxon>
        <taxon>Panagrolaimomorpha</taxon>
        <taxon>Strongyloidoidea</taxon>
        <taxon>Steinernematidae</taxon>
        <taxon>Steinernema</taxon>
    </lineage>
</organism>
<proteinExistence type="predicted"/>
<dbReference type="AlphaFoldDB" id="A0A1I8ASI9"/>
<name>A0A1I8ASI9_9BILA</name>
<evidence type="ECO:0000313" key="2">
    <source>
        <dbReference type="WBParaSite" id="L893_g8777.t1"/>
    </source>
</evidence>
<dbReference type="WBParaSite" id="L893_g8777.t1">
    <property type="protein sequence ID" value="L893_g8777.t1"/>
    <property type="gene ID" value="L893_g8777"/>
</dbReference>
<keyword evidence="1" id="KW-1185">Reference proteome</keyword>
<protein>
    <submittedName>
        <fullName evidence="2">Uncharacterized protein</fullName>
    </submittedName>
</protein>
<dbReference type="Proteomes" id="UP000095287">
    <property type="component" value="Unplaced"/>
</dbReference>
<reference evidence="2" key="1">
    <citation type="submission" date="2016-11" db="UniProtKB">
        <authorList>
            <consortium name="WormBaseParasite"/>
        </authorList>
    </citation>
    <scope>IDENTIFICATION</scope>
</reference>
<evidence type="ECO:0000313" key="1">
    <source>
        <dbReference type="Proteomes" id="UP000095287"/>
    </source>
</evidence>
<sequence length="85" mass="9705">MGNAGTKVPSTIAALIRETLEPGRDMPLAHKSQVVQLGNSTSKAFFVREPYHLNWSYLIFLLVPSTNILRRLDDITFPQKHFRRP</sequence>